<dbReference type="EMBL" id="JACHMH010000001">
    <property type="protein sequence ID" value="MBB4682025.1"/>
    <property type="molecule type" value="Genomic_DNA"/>
</dbReference>
<proteinExistence type="predicted"/>
<dbReference type="RefSeq" id="WP_185009023.1">
    <property type="nucleotide sequence ID" value="NZ_BAAAUI010000076.1"/>
</dbReference>
<dbReference type="Proteomes" id="UP000533598">
    <property type="component" value="Unassembled WGS sequence"/>
</dbReference>
<accession>A0A7W7FYE7</accession>
<evidence type="ECO:0000313" key="2">
    <source>
        <dbReference type="Proteomes" id="UP000533598"/>
    </source>
</evidence>
<keyword evidence="2" id="KW-1185">Reference proteome</keyword>
<reference evidence="1 2" key="1">
    <citation type="submission" date="2020-08" db="EMBL/GenBank/DDBJ databases">
        <title>Sequencing the genomes of 1000 actinobacteria strains.</title>
        <authorList>
            <person name="Klenk H.-P."/>
        </authorList>
    </citation>
    <scope>NUCLEOTIDE SEQUENCE [LARGE SCALE GENOMIC DNA]</scope>
    <source>
        <strain evidence="1 2">DSM 44230</strain>
    </source>
</reference>
<gene>
    <name evidence="1" type="ORF">HNR67_008143</name>
</gene>
<organism evidence="1 2">
    <name type="scientific">Crossiella cryophila</name>
    <dbReference type="NCBI Taxonomy" id="43355"/>
    <lineage>
        <taxon>Bacteria</taxon>
        <taxon>Bacillati</taxon>
        <taxon>Actinomycetota</taxon>
        <taxon>Actinomycetes</taxon>
        <taxon>Pseudonocardiales</taxon>
        <taxon>Pseudonocardiaceae</taxon>
        <taxon>Crossiella</taxon>
    </lineage>
</organism>
<sequence length="150" mass="15926">MYELNAVIGEAGLLRARASGFAHAVVVELRQGLGLVPVTVELSREWGSGVDGQLAEWSRSGPIALVEADFFGGEGSQSAVLWRDGAVVWGPVFAEELRGPWRDWPINAALARLGAVTSGGGDLFDAVGLGAERDLADWVARGRQSPTNQR</sequence>
<evidence type="ECO:0000313" key="1">
    <source>
        <dbReference type="EMBL" id="MBB4682025.1"/>
    </source>
</evidence>
<protein>
    <submittedName>
        <fullName evidence="1">Uncharacterized protein</fullName>
    </submittedName>
</protein>
<comment type="caution">
    <text evidence="1">The sequence shown here is derived from an EMBL/GenBank/DDBJ whole genome shotgun (WGS) entry which is preliminary data.</text>
</comment>
<name>A0A7W7FYE7_9PSEU</name>
<dbReference type="AlphaFoldDB" id="A0A7W7FYE7"/>